<reference evidence="1 2" key="1">
    <citation type="journal article" date="2014" name="Genome Biol. Evol.">
        <title>The genome of the myxosporean Thelohanellus kitauei shows adaptations to nutrient acquisition within its fish host.</title>
        <authorList>
            <person name="Yang Y."/>
            <person name="Xiong J."/>
            <person name="Zhou Z."/>
            <person name="Huo F."/>
            <person name="Miao W."/>
            <person name="Ran C."/>
            <person name="Liu Y."/>
            <person name="Zhang J."/>
            <person name="Feng J."/>
            <person name="Wang M."/>
            <person name="Wang M."/>
            <person name="Wang L."/>
            <person name="Yao B."/>
        </authorList>
    </citation>
    <scope>NUCLEOTIDE SEQUENCE [LARGE SCALE GENOMIC DNA]</scope>
    <source>
        <strain evidence="1">Wuqing</strain>
    </source>
</reference>
<dbReference type="EMBL" id="JWZT01001390">
    <property type="protein sequence ID" value="KII72110.1"/>
    <property type="molecule type" value="Genomic_DNA"/>
</dbReference>
<organism evidence="1 2">
    <name type="scientific">Thelohanellus kitauei</name>
    <name type="common">Myxosporean</name>
    <dbReference type="NCBI Taxonomy" id="669202"/>
    <lineage>
        <taxon>Eukaryota</taxon>
        <taxon>Metazoa</taxon>
        <taxon>Cnidaria</taxon>
        <taxon>Myxozoa</taxon>
        <taxon>Myxosporea</taxon>
        <taxon>Bivalvulida</taxon>
        <taxon>Platysporina</taxon>
        <taxon>Myxobolidae</taxon>
        <taxon>Thelohanellus</taxon>
    </lineage>
</organism>
<protein>
    <submittedName>
        <fullName evidence="1">Uncharacterized protein</fullName>
    </submittedName>
</protein>
<dbReference type="AlphaFoldDB" id="A0A0C2N749"/>
<dbReference type="Proteomes" id="UP000031668">
    <property type="component" value="Unassembled WGS sequence"/>
</dbReference>
<proteinExistence type="predicted"/>
<comment type="caution">
    <text evidence="1">The sequence shown here is derived from an EMBL/GenBank/DDBJ whole genome shotgun (WGS) entry which is preliminary data.</text>
</comment>
<evidence type="ECO:0000313" key="2">
    <source>
        <dbReference type="Proteomes" id="UP000031668"/>
    </source>
</evidence>
<keyword evidence="2" id="KW-1185">Reference proteome</keyword>
<name>A0A0C2N749_THEKT</name>
<dbReference type="OrthoDB" id="10062872at2759"/>
<sequence>MSCYIHDADFALNHGWQSPSRGPDPALEIGKNKSFENENIPRLVASPVFHLFITDAEFEIISDNIDPDLNTILNGFEDFYFERPQRNYTRKGAICEPILQNVHQRTLQGVN</sequence>
<accession>A0A0C2N749</accession>
<evidence type="ECO:0000313" key="1">
    <source>
        <dbReference type="EMBL" id="KII72110.1"/>
    </source>
</evidence>
<gene>
    <name evidence="1" type="ORF">RF11_00522</name>
</gene>